<reference evidence="3" key="3">
    <citation type="submission" date="2023-03" db="EMBL/GenBank/DDBJ databases">
        <title>Draft genome sequence of a Mycolicibacterium mageritense strain H4_3_1 isolated from a hybrid biological-inorganic system reactor.</title>
        <authorList>
            <person name="Feng X."/>
            <person name="Kazama D."/>
            <person name="Sato K."/>
            <person name="Kobayashi H."/>
        </authorList>
    </citation>
    <scope>NUCLEOTIDE SEQUENCE</scope>
    <source>
        <strain evidence="3">H4_3_1</strain>
    </source>
</reference>
<feature type="domain" description="N-acetyltransferase" evidence="1">
    <location>
        <begin position="4"/>
        <end position="149"/>
    </location>
</feature>
<reference evidence="2 4" key="1">
    <citation type="journal article" date="2019" name="Emerg. Microbes Infect.">
        <title>Comprehensive subspecies identification of 175 nontuberculous mycobacteria species based on 7547 genomic profiles.</title>
        <authorList>
            <person name="Matsumoto Y."/>
            <person name="Kinjo T."/>
            <person name="Motooka D."/>
            <person name="Nabeya D."/>
            <person name="Jung N."/>
            <person name="Uechi K."/>
            <person name="Horii T."/>
            <person name="Iida T."/>
            <person name="Fujita J."/>
            <person name="Nakamura S."/>
        </authorList>
    </citation>
    <scope>NUCLEOTIDE SEQUENCE [LARGE SCALE GENOMIC DNA]</scope>
    <source>
        <strain evidence="2 4">JCM 12375</strain>
    </source>
</reference>
<dbReference type="EMBL" id="AP027452">
    <property type="protein sequence ID" value="BDY32843.1"/>
    <property type="molecule type" value="Genomic_DNA"/>
</dbReference>
<dbReference type="InterPro" id="IPR016181">
    <property type="entry name" value="Acyl_CoA_acyltransferase"/>
</dbReference>
<evidence type="ECO:0000313" key="2">
    <source>
        <dbReference type="EMBL" id="BBX38209.1"/>
    </source>
</evidence>
<proteinExistence type="predicted"/>
<name>A0AAI8U1Q9_MYCME</name>
<dbReference type="Pfam" id="PF00583">
    <property type="entry name" value="Acetyltransf_1"/>
    <property type="match status" value="1"/>
</dbReference>
<evidence type="ECO:0000259" key="1">
    <source>
        <dbReference type="PROSITE" id="PS51186"/>
    </source>
</evidence>
<dbReference type="CDD" id="cd04301">
    <property type="entry name" value="NAT_SF"/>
    <property type="match status" value="1"/>
</dbReference>
<dbReference type="RefSeq" id="WP_036442920.1">
    <property type="nucleotide sequence ID" value="NZ_AP022567.1"/>
</dbReference>
<dbReference type="GO" id="GO:0016747">
    <property type="term" value="F:acyltransferase activity, transferring groups other than amino-acyl groups"/>
    <property type="evidence" value="ECO:0007669"/>
    <property type="project" value="InterPro"/>
</dbReference>
<evidence type="ECO:0000313" key="5">
    <source>
        <dbReference type="Proteomes" id="UP001241092"/>
    </source>
</evidence>
<organism evidence="3 5">
    <name type="scientific">Mycolicibacterium mageritense</name>
    <name type="common">Mycobacterium mageritense</name>
    <dbReference type="NCBI Taxonomy" id="53462"/>
    <lineage>
        <taxon>Bacteria</taxon>
        <taxon>Bacillati</taxon>
        <taxon>Actinomycetota</taxon>
        <taxon>Actinomycetes</taxon>
        <taxon>Mycobacteriales</taxon>
        <taxon>Mycobacteriaceae</taxon>
        <taxon>Mycolicibacterium</taxon>
    </lineage>
</organism>
<dbReference type="Gene3D" id="3.40.630.30">
    <property type="match status" value="1"/>
</dbReference>
<dbReference type="PROSITE" id="PS51186">
    <property type="entry name" value="GNAT"/>
    <property type="match status" value="1"/>
</dbReference>
<reference evidence="2" key="2">
    <citation type="submission" date="2020-02" db="EMBL/GenBank/DDBJ databases">
        <authorList>
            <person name="Matsumoto Y."/>
            <person name="Motooka D."/>
            <person name="Nakamura S."/>
        </authorList>
    </citation>
    <scope>NUCLEOTIDE SEQUENCE</scope>
    <source>
        <strain evidence="2">JCM 12375</strain>
    </source>
</reference>
<dbReference type="Proteomes" id="UP001241092">
    <property type="component" value="Chromosome"/>
</dbReference>
<accession>A0AAI8U1Q9</accession>
<gene>
    <name evidence="3" type="ORF">hbim_06814</name>
    <name evidence="2" type="ORF">MMAGJ_74910</name>
</gene>
<protein>
    <submittedName>
        <fullName evidence="2">N-acetyltransferase</fullName>
    </submittedName>
</protein>
<dbReference type="EMBL" id="AP022567">
    <property type="protein sequence ID" value="BBX38209.1"/>
    <property type="molecule type" value="Genomic_DNA"/>
</dbReference>
<dbReference type="AlphaFoldDB" id="A0AAI8U1Q9"/>
<evidence type="ECO:0000313" key="3">
    <source>
        <dbReference type="EMBL" id="BDY32843.1"/>
    </source>
</evidence>
<dbReference type="SUPFAM" id="SSF55729">
    <property type="entry name" value="Acyl-CoA N-acyltransferases (Nat)"/>
    <property type="match status" value="1"/>
</dbReference>
<evidence type="ECO:0000313" key="4">
    <source>
        <dbReference type="Proteomes" id="UP000465622"/>
    </source>
</evidence>
<keyword evidence="4" id="KW-1185">Reference proteome</keyword>
<dbReference type="Proteomes" id="UP000465622">
    <property type="component" value="Chromosome"/>
</dbReference>
<dbReference type="InterPro" id="IPR000182">
    <property type="entry name" value="GNAT_dom"/>
</dbReference>
<sequence>MATIGFRPATKADFEFIFDLHKQTLGPYVDLVWGWDDEVQRAYLERTLDLDSTEIIVVDGADVGRLNIEHRDGELFLGLIEITPDHQGRGIGAHIVQALLDTAFADAKPVRLNVLRVNSRAYQLYRRLGFHEVPPEGVDPHIRMTLRAHPPGQG</sequence>